<dbReference type="STRING" id="33978.A6M13_10250"/>
<evidence type="ECO:0000256" key="10">
    <source>
        <dbReference type="ARBA" id="ARBA00023225"/>
    </source>
</evidence>
<sequence length="149" mass="18168">MNNYTYRFEQILTVREQEKNETEQAYKVAVQAFEEVATKLYDLLRRKEELLAYQTERLQFGSTIDEIHQNARFLTSLEKTIDDVQQKVMQARAKMSWYEERLLEKNLEVRKYEKMKERDFEHFKEEQLRVEAIMLDEISTLAFNKKEIR</sequence>
<dbReference type="GO" id="GO:0071973">
    <property type="term" value="P:bacterial-type flagellum-dependent cell motility"/>
    <property type="evidence" value="ECO:0007669"/>
    <property type="project" value="InterPro"/>
</dbReference>
<keyword evidence="9" id="KW-0472">Membrane</keyword>
<dbReference type="GO" id="GO:0009288">
    <property type="term" value="C:bacterial-type flagellum"/>
    <property type="evidence" value="ECO:0007669"/>
    <property type="project" value="InterPro"/>
</dbReference>
<evidence type="ECO:0000313" key="13">
    <source>
        <dbReference type="Proteomes" id="UP000093199"/>
    </source>
</evidence>
<accession>A0A1C0YKG5</accession>
<dbReference type="InterPro" id="IPR012823">
    <property type="entry name" value="Flagell_FliJ"/>
</dbReference>
<gene>
    <name evidence="12" type="ORF">A6M13_10250</name>
</gene>
<keyword evidence="7" id="KW-1005">Bacterial flagellum biogenesis</keyword>
<evidence type="ECO:0000256" key="6">
    <source>
        <dbReference type="ARBA" id="ARBA00022500"/>
    </source>
</evidence>
<keyword evidence="12" id="KW-0282">Flagellum</keyword>
<dbReference type="AlphaFoldDB" id="A0A1C0YKG5"/>
<protein>
    <recommendedName>
        <fullName evidence="3">Flagellar FliJ protein</fullName>
    </recommendedName>
</protein>
<evidence type="ECO:0000256" key="2">
    <source>
        <dbReference type="ARBA" id="ARBA00010004"/>
    </source>
</evidence>
<comment type="subcellular location">
    <subcellularLocation>
        <location evidence="1">Cell membrane</location>
        <topology evidence="1">Peripheral membrane protein</topology>
        <orientation evidence="1">Cytoplasmic side</orientation>
    </subcellularLocation>
</comment>
<keyword evidence="10" id="KW-1006">Bacterial flagellum protein export</keyword>
<name>A0A1C0YKG5_9BACL</name>
<dbReference type="RefSeq" id="WP_066543380.1">
    <property type="nucleotide sequence ID" value="NZ_MASJ01000003.1"/>
</dbReference>
<dbReference type="Proteomes" id="UP000093199">
    <property type="component" value="Unassembled WGS sequence"/>
</dbReference>
<keyword evidence="4" id="KW-0813">Transport</keyword>
<evidence type="ECO:0000256" key="11">
    <source>
        <dbReference type="SAM" id="Coils"/>
    </source>
</evidence>
<dbReference type="InterPro" id="IPR053716">
    <property type="entry name" value="Flag_assembly_chemotaxis_eff"/>
</dbReference>
<evidence type="ECO:0000256" key="4">
    <source>
        <dbReference type="ARBA" id="ARBA00022448"/>
    </source>
</evidence>
<keyword evidence="8" id="KW-0653">Protein transport</keyword>
<dbReference type="OrthoDB" id="2968361at2"/>
<dbReference type="GO" id="GO:0015031">
    <property type="term" value="P:protein transport"/>
    <property type="evidence" value="ECO:0007669"/>
    <property type="project" value="UniProtKB-KW"/>
</dbReference>
<comment type="caution">
    <text evidence="12">The sequence shown here is derived from an EMBL/GenBank/DDBJ whole genome shotgun (WGS) entry which is preliminary data.</text>
</comment>
<evidence type="ECO:0000256" key="8">
    <source>
        <dbReference type="ARBA" id="ARBA00022927"/>
    </source>
</evidence>
<evidence type="ECO:0000313" key="12">
    <source>
        <dbReference type="EMBL" id="OCS87675.1"/>
    </source>
</evidence>
<keyword evidence="5" id="KW-1003">Cell membrane</keyword>
<feature type="coiled-coil region" evidence="11">
    <location>
        <begin position="74"/>
        <end position="101"/>
    </location>
</feature>
<keyword evidence="6" id="KW-0145">Chemotaxis</keyword>
<evidence type="ECO:0000256" key="9">
    <source>
        <dbReference type="ARBA" id="ARBA00023136"/>
    </source>
</evidence>
<dbReference type="NCBIfam" id="TIGR02473">
    <property type="entry name" value="flagell_FliJ"/>
    <property type="match status" value="1"/>
</dbReference>
<organism evidence="12 13">
    <name type="scientific">Caryophanon tenue</name>
    <dbReference type="NCBI Taxonomy" id="33978"/>
    <lineage>
        <taxon>Bacteria</taxon>
        <taxon>Bacillati</taxon>
        <taxon>Bacillota</taxon>
        <taxon>Bacilli</taxon>
        <taxon>Bacillales</taxon>
        <taxon>Caryophanaceae</taxon>
        <taxon>Caryophanon</taxon>
    </lineage>
</organism>
<keyword evidence="13" id="KW-1185">Reference proteome</keyword>
<dbReference type="EMBL" id="MASJ01000003">
    <property type="protein sequence ID" value="OCS87675.1"/>
    <property type="molecule type" value="Genomic_DNA"/>
</dbReference>
<evidence type="ECO:0000256" key="1">
    <source>
        <dbReference type="ARBA" id="ARBA00004413"/>
    </source>
</evidence>
<evidence type="ECO:0000256" key="3">
    <source>
        <dbReference type="ARBA" id="ARBA00020392"/>
    </source>
</evidence>
<dbReference type="GO" id="GO:0006935">
    <property type="term" value="P:chemotaxis"/>
    <property type="evidence" value="ECO:0007669"/>
    <property type="project" value="UniProtKB-KW"/>
</dbReference>
<keyword evidence="12" id="KW-0969">Cilium</keyword>
<reference evidence="12 13" key="1">
    <citation type="submission" date="2016-07" db="EMBL/GenBank/DDBJ databases">
        <title>Caryophanon tenue genome sequencing.</title>
        <authorList>
            <person name="Verma A."/>
            <person name="Pal Y."/>
            <person name="Krishnamurthi S."/>
        </authorList>
    </citation>
    <scope>NUCLEOTIDE SEQUENCE [LARGE SCALE GENOMIC DNA]</scope>
    <source>
        <strain evidence="12 13">DSM 14152</strain>
    </source>
</reference>
<proteinExistence type="inferred from homology"/>
<dbReference type="Pfam" id="PF02050">
    <property type="entry name" value="FliJ"/>
    <property type="match status" value="1"/>
</dbReference>
<dbReference type="GO" id="GO:0044781">
    <property type="term" value="P:bacterial-type flagellum organization"/>
    <property type="evidence" value="ECO:0007669"/>
    <property type="project" value="UniProtKB-KW"/>
</dbReference>
<keyword evidence="12" id="KW-0966">Cell projection</keyword>
<dbReference type="Gene3D" id="1.10.287.1700">
    <property type="match status" value="1"/>
</dbReference>
<comment type="similarity">
    <text evidence="2">Belongs to the FliJ family.</text>
</comment>
<dbReference type="GO" id="GO:0005886">
    <property type="term" value="C:plasma membrane"/>
    <property type="evidence" value="ECO:0007669"/>
    <property type="project" value="UniProtKB-SubCell"/>
</dbReference>
<evidence type="ECO:0000256" key="7">
    <source>
        <dbReference type="ARBA" id="ARBA00022795"/>
    </source>
</evidence>
<keyword evidence="11" id="KW-0175">Coiled coil</keyword>
<evidence type="ECO:0000256" key="5">
    <source>
        <dbReference type="ARBA" id="ARBA00022475"/>
    </source>
</evidence>